<evidence type="ECO:0000313" key="9">
    <source>
        <dbReference type="EMBL" id="ETW98340.1"/>
    </source>
</evidence>
<dbReference type="InterPro" id="IPR002549">
    <property type="entry name" value="AI-2E-like"/>
</dbReference>
<organism evidence="9 10">
    <name type="scientific">Entotheonella factor</name>
    <dbReference type="NCBI Taxonomy" id="1429438"/>
    <lineage>
        <taxon>Bacteria</taxon>
        <taxon>Pseudomonadati</taxon>
        <taxon>Nitrospinota/Tectimicrobiota group</taxon>
        <taxon>Candidatus Tectimicrobiota</taxon>
        <taxon>Candidatus Entotheonellia</taxon>
        <taxon>Candidatus Entotheonellales</taxon>
        <taxon>Candidatus Entotheonellaceae</taxon>
        <taxon>Candidatus Entotheonella</taxon>
    </lineage>
</organism>
<feature type="transmembrane region" description="Helical" evidence="8">
    <location>
        <begin position="36"/>
        <end position="53"/>
    </location>
</feature>
<comment type="subcellular location">
    <subcellularLocation>
        <location evidence="1">Cell membrane</location>
        <topology evidence="1">Multi-pass membrane protein</topology>
    </subcellularLocation>
</comment>
<comment type="similarity">
    <text evidence="2">Belongs to the autoinducer-2 exporter (AI-2E) (TC 2.A.86) family.</text>
</comment>
<evidence type="ECO:0000256" key="7">
    <source>
        <dbReference type="ARBA" id="ARBA00023136"/>
    </source>
</evidence>
<dbReference type="PANTHER" id="PTHR21716">
    <property type="entry name" value="TRANSMEMBRANE PROTEIN"/>
    <property type="match status" value="1"/>
</dbReference>
<keyword evidence="3" id="KW-0813">Transport</keyword>
<evidence type="ECO:0000256" key="6">
    <source>
        <dbReference type="ARBA" id="ARBA00022989"/>
    </source>
</evidence>
<reference evidence="9 10" key="1">
    <citation type="journal article" date="2014" name="Nature">
        <title>An environmental bacterial taxon with a large and distinct metabolic repertoire.</title>
        <authorList>
            <person name="Wilson M.C."/>
            <person name="Mori T."/>
            <person name="Ruckert C."/>
            <person name="Uria A.R."/>
            <person name="Helf M.J."/>
            <person name="Takada K."/>
            <person name="Gernert C."/>
            <person name="Steffens U.A."/>
            <person name="Heycke N."/>
            <person name="Schmitt S."/>
            <person name="Rinke C."/>
            <person name="Helfrich E.J."/>
            <person name="Brachmann A.O."/>
            <person name="Gurgui C."/>
            <person name="Wakimoto T."/>
            <person name="Kracht M."/>
            <person name="Crusemann M."/>
            <person name="Hentschel U."/>
            <person name="Abe I."/>
            <person name="Matsunaga S."/>
            <person name="Kalinowski J."/>
            <person name="Takeyama H."/>
            <person name="Piel J."/>
        </authorList>
    </citation>
    <scope>NUCLEOTIDE SEQUENCE [LARGE SCALE GENOMIC DNA]</scope>
    <source>
        <strain evidence="10">TSY1</strain>
    </source>
</reference>
<keyword evidence="10" id="KW-1185">Reference proteome</keyword>
<gene>
    <name evidence="9" type="ORF">ETSY1_19150</name>
</gene>
<evidence type="ECO:0008006" key="11">
    <source>
        <dbReference type="Google" id="ProtNLM"/>
    </source>
</evidence>
<feature type="transmembrane region" description="Helical" evidence="8">
    <location>
        <begin position="65"/>
        <end position="88"/>
    </location>
</feature>
<dbReference type="GO" id="GO:0055085">
    <property type="term" value="P:transmembrane transport"/>
    <property type="evidence" value="ECO:0007669"/>
    <property type="project" value="TreeGrafter"/>
</dbReference>
<proteinExistence type="inferred from homology"/>
<dbReference type="HOGENOM" id="CLU_031275_0_0_7"/>
<dbReference type="Pfam" id="PF01594">
    <property type="entry name" value="AI-2E_transport"/>
    <property type="match status" value="1"/>
</dbReference>
<name>W4LKX6_ENTF1</name>
<keyword evidence="6 8" id="KW-1133">Transmembrane helix</keyword>
<evidence type="ECO:0000256" key="4">
    <source>
        <dbReference type="ARBA" id="ARBA00022475"/>
    </source>
</evidence>
<dbReference type="GO" id="GO:0005886">
    <property type="term" value="C:plasma membrane"/>
    <property type="evidence" value="ECO:0007669"/>
    <property type="project" value="UniProtKB-SubCell"/>
</dbReference>
<feature type="transmembrane region" description="Helical" evidence="8">
    <location>
        <begin position="189"/>
        <end position="210"/>
    </location>
</feature>
<evidence type="ECO:0000256" key="5">
    <source>
        <dbReference type="ARBA" id="ARBA00022692"/>
    </source>
</evidence>
<comment type="caution">
    <text evidence="9">The sequence shown here is derived from an EMBL/GenBank/DDBJ whole genome shotgun (WGS) entry which is preliminary data.</text>
</comment>
<evidence type="ECO:0000256" key="3">
    <source>
        <dbReference type="ARBA" id="ARBA00022448"/>
    </source>
</evidence>
<evidence type="ECO:0000256" key="2">
    <source>
        <dbReference type="ARBA" id="ARBA00009773"/>
    </source>
</evidence>
<feature type="transmembrane region" description="Helical" evidence="8">
    <location>
        <begin position="251"/>
        <end position="273"/>
    </location>
</feature>
<feature type="transmembrane region" description="Helical" evidence="8">
    <location>
        <begin position="293"/>
        <end position="314"/>
    </location>
</feature>
<evidence type="ECO:0000256" key="1">
    <source>
        <dbReference type="ARBA" id="ARBA00004651"/>
    </source>
</evidence>
<keyword evidence="7 8" id="KW-0472">Membrane</keyword>
<evidence type="ECO:0000256" key="8">
    <source>
        <dbReference type="SAM" id="Phobius"/>
    </source>
</evidence>
<keyword evidence="4" id="KW-1003">Cell membrane</keyword>
<dbReference type="Proteomes" id="UP000019141">
    <property type="component" value="Unassembled WGS sequence"/>
</dbReference>
<evidence type="ECO:0000313" key="10">
    <source>
        <dbReference type="Proteomes" id="UP000019141"/>
    </source>
</evidence>
<dbReference type="EMBL" id="AZHW01000564">
    <property type="protein sequence ID" value="ETW98340.1"/>
    <property type="molecule type" value="Genomic_DNA"/>
</dbReference>
<dbReference type="AlphaFoldDB" id="W4LKX6"/>
<feature type="transmembrane region" description="Helical" evidence="8">
    <location>
        <begin position="12"/>
        <end position="30"/>
    </location>
</feature>
<feature type="transmembrane region" description="Helical" evidence="8">
    <location>
        <begin position="216"/>
        <end position="239"/>
    </location>
</feature>
<keyword evidence="5 8" id="KW-0812">Transmembrane</keyword>
<sequence>METEQREIRIQTVCLLIICAVAIGVALFMLRTVMVPFILAVFSALGLSPLIAFQRRYLRLPHSVAILTTFIVGFVVLSLLGGLITISLRQLSDNADAYQQQINQLLDHVMTLAEGYGLDPVTLFDSMSTLPVKSVSGILANLTKGIFDILSKGMLVMLFLLFLLLGGTQTSGPSRGVLGEVELRVQRYIMAKTVVSAATGGIAGGILAFLGVDLALVFGLFAFLLNFIPSIGSIIATLLPLPVVLVDPESSLTTVILAIGLPGSAQFLIGSLIEPKVVGGTLNLHPVTILLSLIVWGMIWGIVGMFLAIPLTAVMQIFLERFEHTAPIAELLAGRLDRLQSE</sequence>
<accession>W4LKX6</accession>
<protein>
    <recommendedName>
        <fullName evidence="11">Permease</fullName>
    </recommendedName>
</protein>
<feature type="transmembrane region" description="Helical" evidence="8">
    <location>
        <begin position="149"/>
        <end position="168"/>
    </location>
</feature>
<dbReference type="PANTHER" id="PTHR21716:SF53">
    <property type="entry name" value="PERMEASE PERM-RELATED"/>
    <property type="match status" value="1"/>
</dbReference>